<dbReference type="SUPFAM" id="SSF110849">
    <property type="entry name" value="ParB/Sulfiredoxin"/>
    <property type="match status" value="1"/>
</dbReference>
<evidence type="ECO:0000313" key="4">
    <source>
        <dbReference type="Proteomes" id="UP001519325"/>
    </source>
</evidence>
<gene>
    <name evidence="3" type="ORF">BJ987_005805</name>
</gene>
<organism evidence="3 4">
    <name type="scientific">Nocardia goodfellowii</name>
    <dbReference type="NCBI Taxonomy" id="882446"/>
    <lineage>
        <taxon>Bacteria</taxon>
        <taxon>Bacillati</taxon>
        <taxon>Actinomycetota</taxon>
        <taxon>Actinomycetes</taxon>
        <taxon>Mycobacteriales</taxon>
        <taxon>Nocardiaceae</taxon>
        <taxon>Nocardia</taxon>
    </lineage>
</organism>
<feature type="region of interest" description="Disordered" evidence="1">
    <location>
        <begin position="160"/>
        <end position="201"/>
    </location>
</feature>
<comment type="caution">
    <text evidence="3">The sequence shown here is derived from an EMBL/GenBank/DDBJ whole genome shotgun (WGS) entry which is preliminary data.</text>
</comment>
<proteinExistence type="predicted"/>
<feature type="domain" description="ParB-like N-terminal" evidence="2">
    <location>
        <begin position="29"/>
        <end position="113"/>
    </location>
</feature>
<protein>
    <recommendedName>
        <fullName evidence="2">ParB-like N-terminal domain-containing protein</fullName>
    </recommendedName>
</protein>
<dbReference type="InterPro" id="IPR036086">
    <property type="entry name" value="ParB/Sulfiredoxin_sf"/>
</dbReference>
<accession>A0ABS4QMH1</accession>
<evidence type="ECO:0000259" key="2">
    <source>
        <dbReference type="SMART" id="SM00470"/>
    </source>
</evidence>
<reference evidence="3 4" key="1">
    <citation type="submission" date="2021-03" db="EMBL/GenBank/DDBJ databases">
        <title>Sequencing the genomes of 1000 actinobacteria strains.</title>
        <authorList>
            <person name="Klenk H.-P."/>
        </authorList>
    </citation>
    <scope>NUCLEOTIDE SEQUENCE [LARGE SCALE GENOMIC DNA]</scope>
    <source>
        <strain evidence="3 4">DSM 45516</strain>
    </source>
</reference>
<sequence>MNGQATARVTHGDGAADRLARVGVSRNVVDIPIAALARGEFLRVREVDVAHAQVLAQVESPLPPILVHRSTMQVIDGLHRLHAAKSKGQQTIRVRFFEGSAEEAFVLAVEANSEHGLPLTLKDRKAAALRLMVMYPLWSDRRVAAVAGLDHKTVGAIRRRAGGEIPQTSRRLGRDGRVRRLREPVAPPPRPVRTSESPVTAMRSVPSMMDSLRRDPSLRLSETGRQLLRWLDAAPRTPAESAELAEQLPEHCLNLILELAQQNAETWRRFAARVGDRLDEQTLTVASNS</sequence>
<dbReference type="SMART" id="SM00470">
    <property type="entry name" value="ParB"/>
    <property type="match status" value="1"/>
</dbReference>
<keyword evidence="4" id="KW-1185">Reference proteome</keyword>
<evidence type="ECO:0000313" key="3">
    <source>
        <dbReference type="EMBL" id="MBP2192904.1"/>
    </source>
</evidence>
<evidence type="ECO:0000256" key="1">
    <source>
        <dbReference type="SAM" id="MobiDB-lite"/>
    </source>
</evidence>
<feature type="compositionally biased region" description="Basic and acidic residues" evidence="1">
    <location>
        <begin position="172"/>
        <end position="183"/>
    </location>
</feature>
<dbReference type="InterPro" id="IPR003115">
    <property type="entry name" value="ParB_N"/>
</dbReference>
<dbReference type="Proteomes" id="UP001519325">
    <property type="component" value="Unassembled WGS sequence"/>
</dbReference>
<dbReference type="EMBL" id="JAGGMR010000001">
    <property type="protein sequence ID" value="MBP2192904.1"/>
    <property type="molecule type" value="Genomic_DNA"/>
</dbReference>
<dbReference type="RefSeq" id="WP_209896072.1">
    <property type="nucleotide sequence ID" value="NZ_JAGGMR010000001.1"/>
</dbReference>
<name>A0ABS4QMH1_9NOCA</name>